<keyword evidence="4" id="KW-0547">Nucleotide-binding</keyword>
<dbReference type="PANTHER" id="PTHR47238:SF4">
    <property type="entry name" value="MITOGEN-ACTIVATED PROTEIN KINASE KINASE 5"/>
    <property type="match status" value="1"/>
</dbReference>
<dbReference type="GO" id="GO:0004708">
    <property type="term" value="F:MAP kinase kinase activity"/>
    <property type="evidence" value="ECO:0007669"/>
    <property type="project" value="UniProtKB-EC"/>
</dbReference>
<name>A0AAV5W0X7_9BILA</name>
<dbReference type="EMBL" id="BTSY01000004">
    <property type="protein sequence ID" value="GMT25549.1"/>
    <property type="molecule type" value="Genomic_DNA"/>
</dbReference>
<gene>
    <name evidence="14" type="ORF">PFISCL1PPCAC_16846</name>
</gene>
<comment type="similarity">
    <text evidence="8">Belongs to the protein kinase superfamily. STE Ser/Thr protein kinase family. MAP kinase kinase subfamily.</text>
</comment>
<dbReference type="Pfam" id="PF00069">
    <property type="entry name" value="Pkinase"/>
    <property type="match status" value="1"/>
</dbReference>
<dbReference type="GO" id="GO:0004674">
    <property type="term" value="F:protein serine/threonine kinase activity"/>
    <property type="evidence" value="ECO:0007669"/>
    <property type="project" value="UniProtKB-KW"/>
</dbReference>
<dbReference type="SUPFAM" id="SSF56112">
    <property type="entry name" value="Protein kinase-like (PK-like)"/>
    <property type="match status" value="1"/>
</dbReference>
<keyword evidence="6" id="KW-0067">ATP-binding</keyword>
<evidence type="ECO:0000313" key="15">
    <source>
        <dbReference type="Proteomes" id="UP001432322"/>
    </source>
</evidence>
<comment type="caution">
    <text evidence="14">The sequence shown here is derived from an EMBL/GenBank/DDBJ whole genome shotgun (WGS) entry which is preliminary data.</text>
</comment>
<dbReference type="InterPro" id="IPR052468">
    <property type="entry name" value="Dual_spec_MAPK_kinase"/>
</dbReference>
<dbReference type="InterPro" id="IPR008271">
    <property type="entry name" value="Ser/Thr_kinase_AS"/>
</dbReference>
<comment type="catalytic activity">
    <reaction evidence="12">
        <text>L-tyrosyl-[protein] + ATP = O-phospho-L-tyrosyl-[protein] + ADP + H(+)</text>
        <dbReference type="Rhea" id="RHEA:10596"/>
        <dbReference type="Rhea" id="RHEA-COMP:10136"/>
        <dbReference type="Rhea" id="RHEA-COMP:20101"/>
        <dbReference type="ChEBI" id="CHEBI:15378"/>
        <dbReference type="ChEBI" id="CHEBI:30616"/>
        <dbReference type="ChEBI" id="CHEBI:46858"/>
        <dbReference type="ChEBI" id="CHEBI:61978"/>
        <dbReference type="ChEBI" id="CHEBI:456216"/>
        <dbReference type="EC" id="2.7.12.2"/>
    </reaction>
</comment>
<comment type="catalytic activity">
    <reaction evidence="10">
        <text>L-seryl-[protein] + ATP = O-phospho-L-seryl-[protein] + ADP + H(+)</text>
        <dbReference type="Rhea" id="RHEA:17989"/>
        <dbReference type="Rhea" id="RHEA-COMP:9863"/>
        <dbReference type="Rhea" id="RHEA-COMP:11604"/>
        <dbReference type="ChEBI" id="CHEBI:15378"/>
        <dbReference type="ChEBI" id="CHEBI:29999"/>
        <dbReference type="ChEBI" id="CHEBI:30616"/>
        <dbReference type="ChEBI" id="CHEBI:83421"/>
        <dbReference type="ChEBI" id="CHEBI:456216"/>
        <dbReference type="EC" id="2.7.12.2"/>
    </reaction>
</comment>
<evidence type="ECO:0000313" key="14">
    <source>
        <dbReference type="EMBL" id="GMT25549.1"/>
    </source>
</evidence>
<evidence type="ECO:0000256" key="8">
    <source>
        <dbReference type="ARBA" id="ARBA00038035"/>
    </source>
</evidence>
<evidence type="ECO:0000256" key="7">
    <source>
        <dbReference type="ARBA" id="ARBA00023137"/>
    </source>
</evidence>
<feature type="domain" description="Protein kinase" evidence="13">
    <location>
        <begin position="48"/>
        <end position="325"/>
    </location>
</feature>
<keyword evidence="7" id="KW-0829">Tyrosine-protein kinase</keyword>
<dbReference type="Proteomes" id="UP001432322">
    <property type="component" value="Unassembled WGS sequence"/>
</dbReference>
<evidence type="ECO:0000256" key="1">
    <source>
        <dbReference type="ARBA" id="ARBA00022527"/>
    </source>
</evidence>
<evidence type="ECO:0000256" key="3">
    <source>
        <dbReference type="ARBA" id="ARBA00022679"/>
    </source>
</evidence>
<protein>
    <recommendedName>
        <fullName evidence="9">mitogen-activated protein kinase kinase</fullName>
        <ecNumber evidence="9">2.7.12.2</ecNumber>
    </recommendedName>
</protein>
<evidence type="ECO:0000256" key="10">
    <source>
        <dbReference type="ARBA" id="ARBA00049014"/>
    </source>
</evidence>
<accession>A0AAV5W0X7</accession>
<feature type="non-terminal residue" evidence="14">
    <location>
        <position position="1"/>
    </location>
</feature>
<evidence type="ECO:0000256" key="4">
    <source>
        <dbReference type="ARBA" id="ARBA00022741"/>
    </source>
</evidence>
<evidence type="ECO:0000256" key="12">
    <source>
        <dbReference type="ARBA" id="ARBA00051693"/>
    </source>
</evidence>
<dbReference type="PROSITE" id="PS00108">
    <property type="entry name" value="PROTEIN_KINASE_ST"/>
    <property type="match status" value="1"/>
</dbReference>
<dbReference type="SMART" id="SM00220">
    <property type="entry name" value="S_TKc"/>
    <property type="match status" value="1"/>
</dbReference>
<evidence type="ECO:0000256" key="5">
    <source>
        <dbReference type="ARBA" id="ARBA00022777"/>
    </source>
</evidence>
<dbReference type="InterPro" id="IPR000719">
    <property type="entry name" value="Prot_kinase_dom"/>
</dbReference>
<evidence type="ECO:0000256" key="9">
    <source>
        <dbReference type="ARBA" id="ARBA00038999"/>
    </source>
</evidence>
<evidence type="ECO:0000259" key="13">
    <source>
        <dbReference type="PROSITE" id="PS50011"/>
    </source>
</evidence>
<keyword evidence="2" id="KW-0597">Phosphoprotein</keyword>
<proteinExistence type="inferred from homology"/>
<keyword evidence="5" id="KW-0418">Kinase</keyword>
<dbReference type="GO" id="GO:0004713">
    <property type="term" value="F:protein tyrosine kinase activity"/>
    <property type="evidence" value="ECO:0007669"/>
    <property type="project" value="UniProtKB-KW"/>
</dbReference>
<dbReference type="InterPro" id="IPR011009">
    <property type="entry name" value="Kinase-like_dom_sf"/>
</dbReference>
<dbReference type="Gene3D" id="1.10.510.10">
    <property type="entry name" value="Transferase(Phosphotransferase) domain 1"/>
    <property type="match status" value="1"/>
</dbReference>
<keyword evidence="3" id="KW-0808">Transferase</keyword>
<comment type="catalytic activity">
    <reaction evidence="11">
        <text>L-threonyl-[protein] + ATP = O-phospho-L-threonyl-[protein] + ADP + H(+)</text>
        <dbReference type="Rhea" id="RHEA:46608"/>
        <dbReference type="Rhea" id="RHEA-COMP:11060"/>
        <dbReference type="Rhea" id="RHEA-COMP:11605"/>
        <dbReference type="ChEBI" id="CHEBI:15378"/>
        <dbReference type="ChEBI" id="CHEBI:30013"/>
        <dbReference type="ChEBI" id="CHEBI:30616"/>
        <dbReference type="ChEBI" id="CHEBI:61977"/>
        <dbReference type="ChEBI" id="CHEBI:456216"/>
        <dbReference type="EC" id="2.7.12.2"/>
    </reaction>
</comment>
<evidence type="ECO:0000256" key="2">
    <source>
        <dbReference type="ARBA" id="ARBA00022553"/>
    </source>
</evidence>
<dbReference type="AlphaFoldDB" id="A0AAV5W0X7"/>
<dbReference type="GO" id="GO:0005524">
    <property type="term" value="F:ATP binding"/>
    <property type="evidence" value="ECO:0007669"/>
    <property type="project" value="UniProtKB-KW"/>
</dbReference>
<evidence type="ECO:0000256" key="11">
    <source>
        <dbReference type="ARBA" id="ARBA00049299"/>
    </source>
</evidence>
<dbReference type="EC" id="2.7.12.2" evidence="9"/>
<evidence type="ECO:0000256" key="6">
    <source>
        <dbReference type="ARBA" id="ARBA00022840"/>
    </source>
</evidence>
<keyword evidence="15" id="KW-1185">Reference proteome</keyword>
<organism evidence="14 15">
    <name type="scientific">Pristionchus fissidentatus</name>
    <dbReference type="NCBI Taxonomy" id="1538716"/>
    <lineage>
        <taxon>Eukaryota</taxon>
        <taxon>Metazoa</taxon>
        <taxon>Ecdysozoa</taxon>
        <taxon>Nematoda</taxon>
        <taxon>Chromadorea</taxon>
        <taxon>Rhabditida</taxon>
        <taxon>Rhabditina</taxon>
        <taxon>Diplogasteromorpha</taxon>
        <taxon>Diplogasteroidea</taxon>
        <taxon>Neodiplogasteridae</taxon>
        <taxon>Pristionchus</taxon>
    </lineage>
</organism>
<dbReference type="Gene3D" id="3.30.200.20">
    <property type="entry name" value="Phosphorylase Kinase, domain 1"/>
    <property type="match status" value="1"/>
</dbReference>
<dbReference type="PROSITE" id="PS50011">
    <property type="entry name" value="PROTEIN_KINASE_DOM"/>
    <property type="match status" value="1"/>
</dbReference>
<keyword evidence="1" id="KW-0723">Serine/threonine-protein kinase</keyword>
<reference evidence="14" key="1">
    <citation type="submission" date="2023-10" db="EMBL/GenBank/DDBJ databases">
        <title>Genome assembly of Pristionchus species.</title>
        <authorList>
            <person name="Yoshida K."/>
            <person name="Sommer R.J."/>
        </authorList>
    </citation>
    <scope>NUCLEOTIDE SEQUENCE</scope>
    <source>
        <strain evidence="14">RS5133</strain>
    </source>
</reference>
<sequence length="356" mass="39963">KQMEARIAQMQADQLLRAEREAEELIASDNGKFRYNDESITFAKKDLTITTERLGRGSDTVQVFRGTFMTPKKELEVAVKVMRVIDPKGRDKGRTQTAMIQEAVVGQRAATHDNVVRLFGFVIEGPTCYMAMELMAANLDEVKMMAHDRENLDAPRLESFLGCATVAVVDALTFLRNEAHVMHRDLKPNNIMISGAGDVKLCDFGESKKLATGLSTKARTGDAGCIKYMAPERFEASSKEKGYGSKSEVWSLGITLVEVAIGKFPYEGATHYNVSLMIVNGEPPVLDRDHGSLQFRNFINACLFKQEENRDGLVGEKRLQARKFYRQHASIELETRRANVKEILELVKPHLNSMRK</sequence>
<dbReference type="PANTHER" id="PTHR47238">
    <property type="entry name" value="MITOGEN-ACTIVATED PROTEIN KINASE KINASE 5"/>
    <property type="match status" value="1"/>
</dbReference>